<evidence type="ECO:0000256" key="4">
    <source>
        <dbReference type="ARBA" id="ARBA00022989"/>
    </source>
</evidence>
<feature type="domain" description="ABC3 transporter permease C-terminal" evidence="8">
    <location>
        <begin position="267"/>
        <end position="379"/>
    </location>
</feature>
<dbReference type="Pfam" id="PF12704">
    <property type="entry name" value="MacB_PCD"/>
    <property type="match status" value="1"/>
</dbReference>
<dbReference type="PANTHER" id="PTHR30572:SF4">
    <property type="entry name" value="ABC TRANSPORTER PERMEASE YTRF"/>
    <property type="match status" value="1"/>
</dbReference>
<dbReference type="AlphaFoldDB" id="A0A9D2R727"/>
<comment type="subcellular location">
    <subcellularLocation>
        <location evidence="1">Cell membrane</location>
        <topology evidence="1">Multi-pass membrane protein</topology>
    </subcellularLocation>
</comment>
<dbReference type="Pfam" id="PF02687">
    <property type="entry name" value="FtsX"/>
    <property type="match status" value="1"/>
</dbReference>
<evidence type="ECO:0000259" key="8">
    <source>
        <dbReference type="Pfam" id="PF02687"/>
    </source>
</evidence>
<dbReference type="PANTHER" id="PTHR30572">
    <property type="entry name" value="MEMBRANE COMPONENT OF TRANSPORTER-RELATED"/>
    <property type="match status" value="1"/>
</dbReference>
<evidence type="ECO:0000256" key="3">
    <source>
        <dbReference type="ARBA" id="ARBA00022692"/>
    </source>
</evidence>
<gene>
    <name evidence="10" type="ORF">H9911_10440</name>
</gene>
<feature type="transmembrane region" description="Helical" evidence="7">
    <location>
        <begin position="349"/>
        <end position="369"/>
    </location>
</feature>
<evidence type="ECO:0000313" key="10">
    <source>
        <dbReference type="EMBL" id="HJD34941.1"/>
    </source>
</evidence>
<dbReference type="GO" id="GO:0022857">
    <property type="term" value="F:transmembrane transporter activity"/>
    <property type="evidence" value="ECO:0007669"/>
    <property type="project" value="TreeGrafter"/>
</dbReference>
<feature type="transmembrane region" description="Helical" evidence="7">
    <location>
        <begin position="308"/>
        <end position="337"/>
    </location>
</feature>
<comment type="caution">
    <text evidence="10">The sequence shown here is derived from an EMBL/GenBank/DDBJ whole genome shotgun (WGS) entry which is preliminary data.</text>
</comment>
<dbReference type="Proteomes" id="UP000823897">
    <property type="component" value="Unassembled WGS sequence"/>
</dbReference>
<dbReference type="InterPro" id="IPR025857">
    <property type="entry name" value="MacB_PCD"/>
</dbReference>
<feature type="domain" description="MacB-like periplasmic core" evidence="9">
    <location>
        <begin position="20"/>
        <end position="229"/>
    </location>
</feature>
<feature type="transmembrane region" description="Helical" evidence="7">
    <location>
        <begin position="262"/>
        <end position="287"/>
    </location>
</feature>
<name>A0A9D2R727_9FIRM</name>
<reference evidence="10" key="2">
    <citation type="submission" date="2021-04" db="EMBL/GenBank/DDBJ databases">
        <authorList>
            <person name="Gilroy R."/>
        </authorList>
    </citation>
    <scope>NUCLEOTIDE SEQUENCE</scope>
    <source>
        <strain evidence="10">ChiGjej3B3-11674</strain>
    </source>
</reference>
<comment type="similarity">
    <text evidence="6">Belongs to the ABC-4 integral membrane protein family.</text>
</comment>
<sequence length="387" mass="40531">MTWKIIKLSLKSIFNNKMRSFLTMLGIIIGVMAVVILVSITKGAASGITDSISDMGSQLITASVTDSETTVSAEDVEALTSNPAIESAAPVITSSETVKKGSNTGNYSIVGITPDYFTVRDIDIQRGRQIADSDIEWNTSVCILGTEAATDLFGTWDAVNGTVIIGDSIYKVIGVLEEQGSSLAGSDDSKIFIPYSTAGRITGQKGVSSFYVKSSGEGTVNSAVNSIEAFLLQATRDEEAYTVSSQSDVLDTMDDVTDTMSLLLAGIAAISLLVGGIGIMNIMLVSVTERTREIGIRKAVGAKRKHIMLQFLCEACILSALGGLIGLVLSVCAVGYYGFAAGSPVGIDWTAGFAAIGFCILIGVVFGSYPAAKASRLQPIDALHLGV</sequence>
<dbReference type="EMBL" id="DWUV01000198">
    <property type="protein sequence ID" value="HJD34941.1"/>
    <property type="molecule type" value="Genomic_DNA"/>
</dbReference>
<evidence type="ECO:0000256" key="1">
    <source>
        <dbReference type="ARBA" id="ARBA00004651"/>
    </source>
</evidence>
<proteinExistence type="inferred from homology"/>
<evidence type="ECO:0000256" key="7">
    <source>
        <dbReference type="SAM" id="Phobius"/>
    </source>
</evidence>
<evidence type="ECO:0000256" key="2">
    <source>
        <dbReference type="ARBA" id="ARBA00022475"/>
    </source>
</evidence>
<feature type="transmembrane region" description="Helical" evidence="7">
    <location>
        <begin position="21"/>
        <end position="40"/>
    </location>
</feature>
<keyword evidence="3 7" id="KW-0812">Transmembrane</keyword>
<accession>A0A9D2R727</accession>
<evidence type="ECO:0000256" key="6">
    <source>
        <dbReference type="ARBA" id="ARBA00038076"/>
    </source>
</evidence>
<evidence type="ECO:0000259" key="9">
    <source>
        <dbReference type="Pfam" id="PF12704"/>
    </source>
</evidence>
<reference evidence="10" key="1">
    <citation type="journal article" date="2021" name="PeerJ">
        <title>Extensive microbial diversity within the chicken gut microbiome revealed by metagenomics and culture.</title>
        <authorList>
            <person name="Gilroy R."/>
            <person name="Ravi A."/>
            <person name="Getino M."/>
            <person name="Pursley I."/>
            <person name="Horton D.L."/>
            <person name="Alikhan N.F."/>
            <person name="Baker D."/>
            <person name="Gharbi K."/>
            <person name="Hall N."/>
            <person name="Watson M."/>
            <person name="Adriaenssens E.M."/>
            <person name="Foster-Nyarko E."/>
            <person name="Jarju S."/>
            <person name="Secka A."/>
            <person name="Antonio M."/>
            <person name="Oren A."/>
            <person name="Chaudhuri R.R."/>
            <person name="La Ragione R."/>
            <person name="Hildebrand F."/>
            <person name="Pallen M.J."/>
        </authorList>
    </citation>
    <scope>NUCLEOTIDE SEQUENCE</scope>
    <source>
        <strain evidence="10">ChiGjej3B3-11674</strain>
    </source>
</reference>
<evidence type="ECO:0000256" key="5">
    <source>
        <dbReference type="ARBA" id="ARBA00023136"/>
    </source>
</evidence>
<organism evidence="10 11">
    <name type="scientific">Candidatus Mediterraneibacter tabaqchaliae</name>
    <dbReference type="NCBI Taxonomy" id="2838689"/>
    <lineage>
        <taxon>Bacteria</taxon>
        <taxon>Bacillati</taxon>
        <taxon>Bacillota</taxon>
        <taxon>Clostridia</taxon>
        <taxon>Lachnospirales</taxon>
        <taxon>Lachnospiraceae</taxon>
        <taxon>Mediterraneibacter</taxon>
    </lineage>
</organism>
<protein>
    <submittedName>
        <fullName evidence="10">ABC transporter permease</fullName>
    </submittedName>
</protein>
<dbReference type="GO" id="GO:0005886">
    <property type="term" value="C:plasma membrane"/>
    <property type="evidence" value="ECO:0007669"/>
    <property type="project" value="UniProtKB-SubCell"/>
</dbReference>
<keyword evidence="4 7" id="KW-1133">Transmembrane helix</keyword>
<dbReference type="InterPro" id="IPR050250">
    <property type="entry name" value="Macrolide_Exporter_MacB"/>
</dbReference>
<evidence type="ECO:0000313" key="11">
    <source>
        <dbReference type="Proteomes" id="UP000823897"/>
    </source>
</evidence>
<dbReference type="InterPro" id="IPR003838">
    <property type="entry name" value="ABC3_permease_C"/>
</dbReference>
<keyword evidence="2" id="KW-1003">Cell membrane</keyword>
<keyword evidence="5 7" id="KW-0472">Membrane</keyword>